<accession>A0A9N9AYY8</accession>
<feature type="coiled-coil region" evidence="1">
    <location>
        <begin position="69"/>
        <end position="96"/>
    </location>
</feature>
<dbReference type="Gene3D" id="1.20.120.20">
    <property type="entry name" value="Apolipoprotein"/>
    <property type="match status" value="1"/>
</dbReference>
<evidence type="ECO:0000256" key="1">
    <source>
        <dbReference type="SAM" id="Coils"/>
    </source>
</evidence>
<comment type="caution">
    <text evidence="2">The sequence shown here is derived from an EMBL/GenBank/DDBJ whole genome shotgun (WGS) entry which is preliminary data.</text>
</comment>
<evidence type="ECO:0000313" key="3">
    <source>
        <dbReference type="Proteomes" id="UP000789739"/>
    </source>
</evidence>
<gene>
    <name evidence="2" type="ORF">PBRASI_LOCUS5039</name>
</gene>
<dbReference type="OrthoDB" id="2527403at2759"/>
<keyword evidence="1" id="KW-0175">Coiled coil</keyword>
<dbReference type="EMBL" id="CAJVPI010000559">
    <property type="protein sequence ID" value="CAG8550054.1"/>
    <property type="molecule type" value="Genomic_DNA"/>
</dbReference>
<evidence type="ECO:0000313" key="2">
    <source>
        <dbReference type="EMBL" id="CAG8550054.1"/>
    </source>
</evidence>
<keyword evidence="3" id="KW-1185">Reference proteome</keyword>
<dbReference type="AlphaFoldDB" id="A0A9N9AYY8"/>
<dbReference type="Proteomes" id="UP000789739">
    <property type="component" value="Unassembled WGS sequence"/>
</dbReference>
<organism evidence="2 3">
    <name type="scientific">Paraglomus brasilianum</name>
    <dbReference type="NCBI Taxonomy" id="144538"/>
    <lineage>
        <taxon>Eukaryota</taxon>
        <taxon>Fungi</taxon>
        <taxon>Fungi incertae sedis</taxon>
        <taxon>Mucoromycota</taxon>
        <taxon>Glomeromycotina</taxon>
        <taxon>Glomeromycetes</taxon>
        <taxon>Paraglomerales</taxon>
        <taxon>Paraglomeraceae</taxon>
        <taxon>Paraglomus</taxon>
    </lineage>
</organism>
<protein>
    <submittedName>
        <fullName evidence="2">316_t:CDS:1</fullName>
    </submittedName>
</protein>
<proteinExistence type="predicted"/>
<reference evidence="2" key="1">
    <citation type="submission" date="2021-06" db="EMBL/GenBank/DDBJ databases">
        <authorList>
            <person name="Kallberg Y."/>
            <person name="Tangrot J."/>
            <person name="Rosling A."/>
        </authorList>
    </citation>
    <scope>NUCLEOTIDE SEQUENCE</scope>
    <source>
        <strain evidence="2">BR232B</strain>
    </source>
</reference>
<sequence length="446" mass="50550">MLKLNEPQTWSTDNLKVWLAEHNVDYGGITQKPDLEKLVENNWRATKESWDSIDEAVVEFSNRVGQYLKETLHEYKDATQENLQTLQDEAASTIEDVRESVGLTEDQMAGALEKVKSNLGTDDTKINKVIQDISQSYSLAKSKRDEIVQGCLSRIKEDYKNSKDVSTDWLKGKIEDLYNSAGFAKSRIRAQYVLIINDVHEQLVSSEDLSADQAKATSDKLLASLDATYNTMGSKVDYLRKELYNTIGSLSYKIVSELKSQFAAINDYRLLTQDKIQSVADQIVKKLTDGKDFTVDQVEAIKNAATNYLSKAREEADVITDQTKQTIFETKQTQEDRFNRLAEYLRGVFQKTRDASSEQISALCSDLQEKLIATQNLTKEQARIVKETMDEKLGDVKSAKDLSEENVNEFIDALRQKFANAYDATSQQYESIASKVKEQLPTKDEL</sequence>
<name>A0A9N9AYY8_9GLOM</name>